<keyword evidence="9" id="KW-1185">Reference proteome</keyword>
<accession>A0AAE1C1C2</accession>
<comment type="function">
    <text evidence="5">S-adenosyl-L-methionine-dependent protein-lysine N-methyltransferase that mono- and dimethylates elongation factor 1-alpha at 'Lys-316'. May play a role in intracellular transport.</text>
</comment>
<dbReference type="EC" id="2.1.1.-" evidence="5"/>
<dbReference type="AlphaFoldDB" id="A0AAE1C1C2"/>
<gene>
    <name evidence="5 8" type="primary">EFM4</name>
    <name evidence="8" type="ORF">LTR78_005373</name>
</gene>
<evidence type="ECO:0000256" key="6">
    <source>
        <dbReference type="SAM" id="MobiDB-lite"/>
    </source>
</evidence>
<reference evidence="8" key="1">
    <citation type="submission" date="2023-07" db="EMBL/GenBank/DDBJ databases">
        <title>Black Yeasts Isolated from many extreme environments.</title>
        <authorList>
            <person name="Coleine C."/>
            <person name="Stajich J.E."/>
            <person name="Selbmann L."/>
        </authorList>
    </citation>
    <scope>NUCLEOTIDE SEQUENCE</scope>
    <source>
        <strain evidence="8">CCFEE 5485</strain>
    </source>
</reference>
<dbReference type="HAMAP" id="MF_03188">
    <property type="entry name" value="Methyltr_EFM4"/>
    <property type="match status" value="1"/>
</dbReference>
<evidence type="ECO:0000256" key="3">
    <source>
        <dbReference type="ARBA" id="ARBA00022679"/>
    </source>
</evidence>
<feature type="region of interest" description="Disordered" evidence="6">
    <location>
        <begin position="1"/>
        <end position="21"/>
    </location>
</feature>
<dbReference type="GeneID" id="89965491"/>
<feature type="domain" description="Methyltransferase" evidence="7">
    <location>
        <begin position="88"/>
        <end position="220"/>
    </location>
</feature>
<dbReference type="GO" id="GO:0032259">
    <property type="term" value="P:methylation"/>
    <property type="evidence" value="ECO:0007669"/>
    <property type="project" value="UniProtKB-KW"/>
</dbReference>
<evidence type="ECO:0000256" key="5">
    <source>
        <dbReference type="HAMAP-Rule" id="MF_03188"/>
    </source>
</evidence>
<feature type="compositionally biased region" description="Basic and acidic residues" evidence="6">
    <location>
        <begin position="10"/>
        <end position="21"/>
    </location>
</feature>
<dbReference type="RefSeq" id="XP_064691579.1">
    <property type="nucleotide sequence ID" value="XM_064840942.1"/>
</dbReference>
<dbReference type="PANTHER" id="PTHR12843:SF5">
    <property type="entry name" value="EEF1A LYSINE METHYLTRANSFERASE 2"/>
    <property type="match status" value="1"/>
</dbReference>
<dbReference type="InterPro" id="IPR025714">
    <property type="entry name" value="Methyltranfer_dom"/>
</dbReference>
<evidence type="ECO:0000256" key="1">
    <source>
        <dbReference type="ARBA" id="ARBA00022490"/>
    </source>
</evidence>
<keyword evidence="5" id="KW-0813">Transport</keyword>
<proteinExistence type="inferred from homology"/>
<comment type="subcellular location">
    <subcellularLocation>
        <location evidence="5">Cytoplasm</location>
    </subcellularLocation>
</comment>
<comment type="similarity">
    <text evidence="5">Belongs to the class I-like SAM-binding methyltransferase superfamily. EFM4 family.</text>
</comment>
<sequence length="265" mass="29893">MTDASETEGPTDRRLLDPSELGTKEYWDSAYTRELHNHEEDADDEGTIWFSESNAEDAILDQLSRFEEEGLLIRTASTETNKSNAQSAASRFLDLGTGNGHLLFTLREEDDDDGNSWRGEMVGIDYSSTSIELARRIAEQKQLPDITFERWDLLEDEAGDWLQTGFHVVLDKGTFDAISLMPHAGGVRHPCDKYREKVTQLIKPGCFLFITSCNWTKQELLSWLAPEGGELGYLAEAKYPTFTFGGQTGQTIVTLVLRREQRITS</sequence>
<dbReference type="PANTHER" id="PTHR12843">
    <property type="entry name" value="PROTEIN-LYSINE N-METHYLTRANSFERASE METTL10"/>
    <property type="match status" value="1"/>
</dbReference>
<evidence type="ECO:0000259" key="7">
    <source>
        <dbReference type="Pfam" id="PF13847"/>
    </source>
</evidence>
<dbReference type="GO" id="GO:0016279">
    <property type="term" value="F:protein-lysine N-methyltransferase activity"/>
    <property type="evidence" value="ECO:0007669"/>
    <property type="project" value="UniProtKB-UniRule"/>
</dbReference>
<dbReference type="GO" id="GO:0005737">
    <property type="term" value="C:cytoplasm"/>
    <property type="evidence" value="ECO:0007669"/>
    <property type="project" value="UniProtKB-SubCell"/>
</dbReference>
<keyword evidence="4 5" id="KW-0949">S-adenosyl-L-methionine</keyword>
<dbReference type="CDD" id="cd02440">
    <property type="entry name" value="AdoMet_MTases"/>
    <property type="match status" value="1"/>
</dbReference>
<dbReference type="InterPro" id="IPR029063">
    <property type="entry name" value="SAM-dependent_MTases_sf"/>
</dbReference>
<evidence type="ECO:0000313" key="8">
    <source>
        <dbReference type="EMBL" id="KAK3674651.1"/>
    </source>
</evidence>
<keyword evidence="2 5" id="KW-0489">Methyltransferase</keyword>
<comment type="caution">
    <text evidence="8">The sequence shown here is derived from an EMBL/GenBank/DDBJ whole genome shotgun (WGS) entry which is preliminary data.</text>
</comment>
<dbReference type="Gene3D" id="3.40.50.150">
    <property type="entry name" value="Vaccinia Virus protein VP39"/>
    <property type="match status" value="1"/>
</dbReference>
<dbReference type="Proteomes" id="UP001274830">
    <property type="component" value="Unassembled WGS sequence"/>
</dbReference>
<evidence type="ECO:0000256" key="2">
    <source>
        <dbReference type="ARBA" id="ARBA00022603"/>
    </source>
</evidence>
<name>A0AAE1C1C2_9PEZI</name>
<dbReference type="EMBL" id="JAUTXT010000018">
    <property type="protein sequence ID" value="KAK3674651.1"/>
    <property type="molecule type" value="Genomic_DNA"/>
</dbReference>
<evidence type="ECO:0000256" key="4">
    <source>
        <dbReference type="ARBA" id="ARBA00022691"/>
    </source>
</evidence>
<keyword evidence="3 5" id="KW-0808">Transferase</keyword>
<organism evidence="8 9">
    <name type="scientific">Recurvomyces mirabilis</name>
    <dbReference type="NCBI Taxonomy" id="574656"/>
    <lineage>
        <taxon>Eukaryota</taxon>
        <taxon>Fungi</taxon>
        <taxon>Dikarya</taxon>
        <taxon>Ascomycota</taxon>
        <taxon>Pezizomycotina</taxon>
        <taxon>Dothideomycetes</taxon>
        <taxon>Dothideomycetidae</taxon>
        <taxon>Mycosphaerellales</taxon>
        <taxon>Teratosphaeriaceae</taxon>
        <taxon>Recurvomyces</taxon>
    </lineage>
</organism>
<evidence type="ECO:0000313" key="9">
    <source>
        <dbReference type="Proteomes" id="UP001274830"/>
    </source>
</evidence>
<keyword evidence="1 5" id="KW-0963">Cytoplasm</keyword>
<protein>
    <recommendedName>
        <fullName evidence="5">Protein-lysine N-methyltransferase EFM4</fullName>
        <ecNumber evidence="5">2.1.1.-</ecNumber>
    </recommendedName>
    <alternativeName>
        <fullName evidence="5">Elongation factor methyltransferase 4</fullName>
    </alternativeName>
</protein>
<dbReference type="GO" id="GO:0016192">
    <property type="term" value="P:vesicle-mediated transport"/>
    <property type="evidence" value="ECO:0007669"/>
    <property type="project" value="UniProtKB-UniRule"/>
</dbReference>
<dbReference type="InterPro" id="IPR026635">
    <property type="entry name" value="Efm4/METTL10"/>
</dbReference>
<dbReference type="Pfam" id="PF13847">
    <property type="entry name" value="Methyltransf_31"/>
    <property type="match status" value="1"/>
</dbReference>
<dbReference type="SUPFAM" id="SSF53335">
    <property type="entry name" value="S-adenosyl-L-methionine-dependent methyltransferases"/>
    <property type="match status" value="1"/>
</dbReference>